<accession>A0A660SFY4</accession>
<dbReference type="InterPro" id="IPR005495">
    <property type="entry name" value="LptG/LptF_permease"/>
</dbReference>
<dbReference type="EMBL" id="QNBE01000070">
    <property type="protein sequence ID" value="RKX69694.1"/>
    <property type="molecule type" value="Genomic_DNA"/>
</dbReference>
<dbReference type="Pfam" id="PF03739">
    <property type="entry name" value="LptF_LptG"/>
    <property type="match status" value="1"/>
</dbReference>
<dbReference type="AlphaFoldDB" id="A0A660SFY4"/>
<feature type="transmembrane region" description="Helical" evidence="6">
    <location>
        <begin position="299"/>
        <end position="316"/>
    </location>
</feature>
<dbReference type="PANTHER" id="PTHR33529:SF6">
    <property type="entry name" value="YJGP_YJGQ FAMILY PERMEASE"/>
    <property type="match status" value="1"/>
</dbReference>
<feature type="transmembrane region" description="Helical" evidence="6">
    <location>
        <begin position="336"/>
        <end position="353"/>
    </location>
</feature>
<comment type="subcellular location">
    <subcellularLocation>
        <location evidence="1">Cell membrane</location>
        <topology evidence="1">Multi-pass membrane protein</topology>
    </subcellularLocation>
</comment>
<evidence type="ECO:0000313" key="8">
    <source>
        <dbReference type="Proteomes" id="UP000268469"/>
    </source>
</evidence>
<feature type="transmembrane region" description="Helical" evidence="6">
    <location>
        <begin position="57"/>
        <end position="77"/>
    </location>
</feature>
<evidence type="ECO:0000256" key="4">
    <source>
        <dbReference type="ARBA" id="ARBA00022989"/>
    </source>
</evidence>
<dbReference type="Proteomes" id="UP000268469">
    <property type="component" value="Unassembled WGS sequence"/>
</dbReference>
<evidence type="ECO:0000256" key="3">
    <source>
        <dbReference type="ARBA" id="ARBA00022692"/>
    </source>
</evidence>
<evidence type="ECO:0000313" key="7">
    <source>
        <dbReference type="EMBL" id="RKX69694.1"/>
    </source>
</evidence>
<keyword evidence="3 6" id="KW-0812">Transmembrane</keyword>
<sequence>MILRRYLLIEFFKGLAVALFVFVFIYIIIDLFEDLGKYLEHHATITTIIEFYLYQSIPYAVLLLPVGAMMGTFYSLGMMARHNELISIRTSGVRMVKILSIFPILALLLILSSFLINEYIATWANHNLRRVREEKIFKRKRRSFRMRNFFYLSPHHYLYRIRHLDVTNQKIQGLYLWEFDDALKIKRTIVARSGKYDQGWVFFDVTERIFQPEGERLSHYDSLGGIVPESPQELAKSPKPIEEMRFDELIKEITRRRLTGADIKEEAVELNYRFSAPFINLILILLAIPFALRLKRGGLALGIGISIIVAFIYWGLIQTFRAYGIGGKLSPFLSAWLPNFIFGVAVVISYLGVER</sequence>
<keyword evidence="4 6" id="KW-1133">Transmembrane helix</keyword>
<dbReference type="PANTHER" id="PTHR33529">
    <property type="entry name" value="SLR0882 PROTEIN-RELATED"/>
    <property type="match status" value="1"/>
</dbReference>
<feature type="transmembrane region" description="Helical" evidence="6">
    <location>
        <begin position="274"/>
        <end position="292"/>
    </location>
</feature>
<evidence type="ECO:0000256" key="6">
    <source>
        <dbReference type="SAM" id="Phobius"/>
    </source>
</evidence>
<organism evidence="7 8">
    <name type="scientific">candidate division WOR-3 bacterium</name>
    <dbReference type="NCBI Taxonomy" id="2052148"/>
    <lineage>
        <taxon>Bacteria</taxon>
        <taxon>Bacteria division WOR-3</taxon>
    </lineage>
</organism>
<keyword evidence="5 6" id="KW-0472">Membrane</keyword>
<feature type="transmembrane region" description="Helical" evidence="6">
    <location>
        <begin position="7"/>
        <end position="29"/>
    </location>
</feature>
<comment type="caution">
    <text evidence="7">The sequence shown here is derived from an EMBL/GenBank/DDBJ whole genome shotgun (WGS) entry which is preliminary data.</text>
</comment>
<evidence type="ECO:0000256" key="5">
    <source>
        <dbReference type="ARBA" id="ARBA00023136"/>
    </source>
</evidence>
<protein>
    <recommendedName>
        <fullName evidence="9">YjgP/YjgQ family permease</fullName>
    </recommendedName>
</protein>
<reference evidence="7 8" key="1">
    <citation type="submission" date="2018-06" db="EMBL/GenBank/DDBJ databases">
        <title>Extensive metabolic versatility and redundancy in microbially diverse, dynamic hydrothermal sediments.</title>
        <authorList>
            <person name="Dombrowski N."/>
            <person name="Teske A."/>
            <person name="Baker B.J."/>
        </authorList>
    </citation>
    <scope>NUCLEOTIDE SEQUENCE [LARGE SCALE GENOMIC DNA]</scope>
    <source>
        <strain evidence="7">B36_G15</strain>
    </source>
</reference>
<dbReference type="GO" id="GO:0043190">
    <property type="term" value="C:ATP-binding cassette (ABC) transporter complex"/>
    <property type="evidence" value="ECO:0007669"/>
    <property type="project" value="TreeGrafter"/>
</dbReference>
<proteinExistence type="predicted"/>
<feature type="transmembrane region" description="Helical" evidence="6">
    <location>
        <begin position="98"/>
        <end position="116"/>
    </location>
</feature>
<dbReference type="GO" id="GO:0015920">
    <property type="term" value="P:lipopolysaccharide transport"/>
    <property type="evidence" value="ECO:0007669"/>
    <property type="project" value="TreeGrafter"/>
</dbReference>
<name>A0A660SFY4_UNCW3</name>
<evidence type="ECO:0000256" key="2">
    <source>
        <dbReference type="ARBA" id="ARBA00022475"/>
    </source>
</evidence>
<keyword evidence="2" id="KW-1003">Cell membrane</keyword>
<evidence type="ECO:0000256" key="1">
    <source>
        <dbReference type="ARBA" id="ARBA00004651"/>
    </source>
</evidence>
<gene>
    <name evidence="7" type="ORF">DRP53_07385</name>
</gene>
<evidence type="ECO:0008006" key="9">
    <source>
        <dbReference type="Google" id="ProtNLM"/>
    </source>
</evidence>